<sequence>MRQPNRQTKLTVNLNHSRRVCIDSSDDDNCEATFDSSQEGVNKQNLYFSYPLLGRPRISITKGDARRLESGDFLNDTLLEFGLQRIFDQVNEQIRDATSIFNSFFYSKLANTPKTNKSSSNGWPGYTSVKRWTKDVNIFNKRFIIIPINEHNHWYLAIIINSRGILKQSTLEAVSSPSVAISSTISKSPQSSLPLAADQNHLPDDQTPELVLNHQCHTYGSLNFSNVDSEERADLSSTSLSSASVKSDDLLDISDDSDDKMDVDDKETAQNSDRASNFIEEGLNNKLNEHRKEGHGDMKMFIPSDVEGNRPIIRYGGNKHKREIITIMDNGDKAVEFGERAGKRIKAHQNNNEERSTIDWEVDLHDGRAYIVTFDSLGGAHKAVGSNLSLWLKYEAKDKLGIDYDPVDAVYRVGHAPQQPNFVDCGLYVLHYTHQFLQHTDEILRFLQRKRPRRTTPAFPDWKAEMTASWRATDTKNIRNIWIRDMKNLSREWARLNTGFGKPNLADKQYSKKVGNKNQNTDFQPNLNGHSRKTSTTNQSPRTSKYHL</sequence>
<dbReference type="GeneID" id="91088144"/>
<proteinExistence type="inferred from homology"/>
<evidence type="ECO:0000256" key="5">
    <source>
        <dbReference type="ARBA" id="ARBA00022801"/>
    </source>
</evidence>
<comment type="similarity">
    <text evidence="1">Belongs to the peptidase C48 family.</text>
</comment>
<dbReference type="GO" id="GO:0006508">
    <property type="term" value="P:proteolysis"/>
    <property type="evidence" value="ECO:0007669"/>
    <property type="project" value="UniProtKB-KW"/>
</dbReference>
<accession>A0A1E3HS90</accession>
<dbReference type="GO" id="GO:0070139">
    <property type="term" value="F:SUMO-specific endopeptidase activity"/>
    <property type="evidence" value="ECO:0007669"/>
    <property type="project" value="TreeGrafter"/>
</dbReference>
<reference evidence="7" key="1">
    <citation type="submission" date="2016-06" db="EMBL/GenBank/DDBJ databases">
        <authorList>
            <person name="Cuomo C."/>
            <person name="Litvintseva A."/>
            <person name="Heitman J."/>
            <person name="Chen Y."/>
            <person name="Sun S."/>
            <person name="Springer D."/>
            <person name="Dromer F."/>
            <person name="Young S."/>
            <person name="Zeng Q."/>
            <person name="Chapman S."/>
            <person name="Gujja S."/>
            <person name="Saif S."/>
            <person name="Birren B."/>
        </authorList>
    </citation>
    <scope>NUCLEOTIDE SEQUENCE</scope>
    <source>
        <strain evidence="7">CBS 7841</strain>
    </source>
</reference>
<reference evidence="7" key="3">
    <citation type="submission" date="2024-01" db="EMBL/GenBank/DDBJ databases">
        <authorList>
            <person name="Coelho M.A."/>
            <person name="David-Palma M."/>
            <person name="Shea T."/>
            <person name="Sun S."/>
            <person name="Cuomo C.A."/>
            <person name="Heitman J."/>
        </authorList>
    </citation>
    <scope>NUCLEOTIDE SEQUENCE</scope>
    <source>
        <strain evidence="7">CBS 7841</strain>
    </source>
</reference>
<dbReference type="PANTHER" id="PTHR46896">
    <property type="entry name" value="SENTRIN-SPECIFIC PROTEASE"/>
    <property type="match status" value="1"/>
</dbReference>
<dbReference type="RefSeq" id="XP_066069421.1">
    <property type="nucleotide sequence ID" value="XM_066213324.1"/>
</dbReference>
<dbReference type="PANTHER" id="PTHR46896:SF3">
    <property type="entry name" value="FI06413P-RELATED"/>
    <property type="match status" value="1"/>
</dbReference>
<dbReference type="Gene3D" id="3.40.395.10">
    <property type="entry name" value="Adenoviral Proteinase, Chain A"/>
    <property type="match status" value="1"/>
</dbReference>
<dbReference type="SUPFAM" id="SSF54001">
    <property type="entry name" value="Cysteine proteinases"/>
    <property type="match status" value="1"/>
</dbReference>
<gene>
    <name evidence="7" type="ORF">L203_103934</name>
</gene>
<keyword evidence="5" id="KW-0378">Hydrolase</keyword>
<evidence type="ECO:0000256" key="2">
    <source>
        <dbReference type="ARBA" id="ARBA00022553"/>
    </source>
</evidence>
<feature type="region of interest" description="Disordered" evidence="6">
    <location>
        <begin position="188"/>
        <end position="207"/>
    </location>
</feature>
<reference evidence="7" key="2">
    <citation type="journal article" date="2022" name="Elife">
        <title>Obligate sexual reproduction of a homothallic fungus closely related to the Cryptococcus pathogenic species complex.</title>
        <authorList>
            <person name="Passer A.R."/>
            <person name="Clancey S.A."/>
            <person name="Shea T."/>
            <person name="David-Palma M."/>
            <person name="Averette A.F."/>
            <person name="Boekhout T."/>
            <person name="Porcel B.M."/>
            <person name="Nowrousian M."/>
            <person name="Cuomo C.A."/>
            <person name="Sun S."/>
            <person name="Heitman J."/>
            <person name="Coelho M.A."/>
        </authorList>
    </citation>
    <scope>NUCLEOTIDE SEQUENCE</scope>
    <source>
        <strain evidence="7">CBS 7841</strain>
    </source>
</reference>
<keyword evidence="8" id="KW-1185">Reference proteome</keyword>
<evidence type="ECO:0000256" key="6">
    <source>
        <dbReference type="SAM" id="MobiDB-lite"/>
    </source>
</evidence>
<organism evidence="7 8">
    <name type="scientific">Cryptococcus depauperatus CBS 7841</name>
    <dbReference type="NCBI Taxonomy" id="1295531"/>
    <lineage>
        <taxon>Eukaryota</taxon>
        <taxon>Fungi</taxon>
        <taxon>Dikarya</taxon>
        <taxon>Basidiomycota</taxon>
        <taxon>Agaricomycotina</taxon>
        <taxon>Tremellomycetes</taxon>
        <taxon>Tremellales</taxon>
        <taxon>Cryptococcaceae</taxon>
        <taxon>Cryptococcus</taxon>
    </lineage>
</organism>
<evidence type="ECO:0000256" key="4">
    <source>
        <dbReference type="ARBA" id="ARBA00022786"/>
    </source>
</evidence>
<dbReference type="InterPro" id="IPR051947">
    <property type="entry name" value="Sentrin-specific_protease"/>
</dbReference>
<dbReference type="Proteomes" id="UP000094043">
    <property type="component" value="Chromosome 4"/>
</dbReference>
<feature type="compositionally biased region" description="Acidic residues" evidence="6">
    <location>
        <begin position="250"/>
        <end position="265"/>
    </location>
</feature>
<name>A0A1E3HS90_9TREE</name>
<dbReference type="GO" id="GO:0005737">
    <property type="term" value="C:cytoplasm"/>
    <property type="evidence" value="ECO:0007669"/>
    <property type="project" value="TreeGrafter"/>
</dbReference>
<dbReference type="Pfam" id="PF02902">
    <property type="entry name" value="Peptidase_C48"/>
    <property type="match status" value="2"/>
</dbReference>
<protein>
    <submittedName>
        <fullName evidence="7">Uncharacterized protein</fullName>
    </submittedName>
</protein>
<evidence type="ECO:0000313" key="8">
    <source>
        <dbReference type="Proteomes" id="UP000094043"/>
    </source>
</evidence>
<feature type="compositionally biased region" description="Polar residues" evidence="6">
    <location>
        <begin position="516"/>
        <end position="548"/>
    </location>
</feature>
<dbReference type="PROSITE" id="PS50600">
    <property type="entry name" value="ULP_PROTEASE"/>
    <property type="match status" value="1"/>
</dbReference>
<evidence type="ECO:0000256" key="1">
    <source>
        <dbReference type="ARBA" id="ARBA00005234"/>
    </source>
</evidence>
<dbReference type="InterPro" id="IPR003653">
    <property type="entry name" value="Peptidase_C48_C"/>
</dbReference>
<dbReference type="AlphaFoldDB" id="A0A1E3HS90"/>
<dbReference type="EMBL" id="CP143787">
    <property type="protein sequence ID" value="WVN88721.1"/>
    <property type="molecule type" value="Genomic_DNA"/>
</dbReference>
<keyword evidence="2" id="KW-0597">Phosphoprotein</keyword>
<dbReference type="GO" id="GO:0005634">
    <property type="term" value="C:nucleus"/>
    <property type="evidence" value="ECO:0007669"/>
    <property type="project" value="TreeGrafter"/>
</dbReference>
<dbReference type="VEuPathDB" id="FungiDB:L203_06038"/>
<dbReference type="GO" id="GO:0016926">
    <property type="term" value="P:protein desumoylation"/>
    <property type="evidence" value="ECO:0007669"/>
    <property type="project" value="TreeGrafter"/>
</dbReference>
<dbReference type="InterPro" id="IPR038765">
    <property type="entry name" value="Papain-like_cys_pep_sf"/>
</dbReference>
<dbReference type="OrthoDB" id="442460at2759"/>
<feature type="region of interest" description="Disordered" evidence="6">
    <location>
        <begin position="250"/>
        <end position="274"/>
    </location>
</feature>
<feature type="region of interest" description="Disordered" evidence="6">
    <location>
        <begin position="504"/>
        <end position="548"/>
    </location>
</feature>
<dbReference type="KEGG" id="cdep:91088144"/>
<evidence type="ECO:0000313" key="7">
    <source>
        <dbReference type="EMBL" id="WVN88721.1"/>
    </source>
</evidence>
<keyword evidence="3" id="KW-0645">Protease</keyword>
<keyword evidence="4" id="KW-0833">Ubl conjugation pathway</keyword>
<evidence type="ECO:0000256" key="3">
    <source>
        <dbReference type="ARBA" id="ARBA00022670"/>
    </source>
</evidence>